<evidence type="ECO:0000259" key="1">
    <source>
        <dbReference type="Pfam" id="PF13649"/>
    </source>
</evidence>
<protein>
    <submittedName>
        <fullName evidence="2">Methyltransferase domain-containing protein</fullName>
    </submittedName>
</protein>
<proteinExistence type="predicted"/>
<name>A0A6L6VJK7_AGRVI</name>
<reference evidence="2 3" key="1">
    <citation type="submission" date="2019-12" db="EMBL/GenBank/DDBJ databases">
        <title>Whole-genome sequencing of Allorhizobium vitis.</title>
        <authorList>
            <person name="Gan H.M."/>
            <person name="Szegedi E."/>
            <person name="Burr T."/>
            <person name="Savka M.A."/>
        </authorList>
    </citation>
    <scope>NUCLEOTIDE SEQUENCE [LARGE SCALE GENOMIC DNA]</scope>
    <source>
        <strain evidence="2 3">CG516</strain>
    </source>
</reference>
<dbReference type="AlphaFoldDB" id="A0A6L6VJK7"/>
<evidence type="ECO:0000313" key="2">
    <source>
        <dbReference type="EMBL" id="MUZ76013.1"/>
    </source>
</evidence>
<dbReference type="PANTHER" id="PTHR43591:SF24">
    <property type="entry name" value="2-METHOXY-6-POLYPRENYL-1,4-BENZOQUINOL METHYLASE, MITOCHONDRIAL"/>
    <property type="match status" value="1"/>
</dbReference>
<dbReference type="PANTHER" id="PTHR43591">
    <property type="entry name" value="METHYLTRANSFERASE"/>
    <property type="match status" value="1"/>
</dbReference>
<organism evidence="2 3">
    <name type="scientific">Agrobacterium vitis</name>
    <name type="common">Rhizobium vitis</name>
    <dbReference type="NCBI Taxonomy" id="373"/>
    <lineage>
        <taxon>Bacteria</taxon>
        <taxon>Pseudomonadati</taxon>
        <taxon>Pseudomonadota</taxon>
        <taxon>Alphaproteobacteria</taxon>
        <taxon>Hyphomicrobiales</taxon>
        <taxon>Rhizobiaceae</taxon>
        <taxon>Rhizobium/Agrobacterium group</taxon>
        <taxon>Agrobacterium</taxon>
    </lineage>
</organism>
<accession>A0A6L6VJK7</accession>
<dbReference type="InterPro" id="IPR029063">
    <property type="entry name" value="SAM-dependent_MTases_sf"/>
</dbReference>
<dbReference type="RefSeq" id="WP_156616517.1">
    <property type="nucleotide sequence ID" value="NZ_WPHR01000044.1"/>
</dbReference>
<dbReference type="Proteomes" id="UP000477951">
    <property type="component" value="Unassembled WGS sequence"/>
</dbReference>
<dbReference type="GO" id="GO:0032259">
    <property type="term" value="P:methylation"/>
    <property type="evidence" value="ECO:0007669"/>
    <property type="project" value="UniProtKB-KW"/>
</dbReference>
<comment type="caution">
    <text evidence="2">The sequence shown here is derived from an EMBL/GenBank/DDBJ whole genome shotgun (WGS) entry which is preliminary data.</text>
</comment>
<dbReference type="CDD" id="cd02440">
    <property type="entry name" value="AdoMet_MTases"/>
    <property type="match status" value="1"/>
</dbReference>
<dbReference type="GO" id="GO:0008168">
    <property type="term" value="F:methyltransferase activity"/>
    <property type="evidence" value="ECO:0007669"/>
    <property type="project" value="UniProtKB-KW"/>
</dbReference>
<keyword evidence="2" id="KW-0808">Transferase</keyword>
<evidence type="ECO:0000313" key="3">
    <source>
        <dbReference type="Proteomes" id="UP000477951"/>
    </source>
</evidence>
<dbReference type="SUPFAM" id="SSF53335">
    <property type="entry name" value="S-adenosyl-L-methionine-dependent methyltransferases"/>
    <property type="match status" value="1"/>
</dbReference>
<dbReference type="EMBL" id="WPHR01000044">
    <property type="protein sequence ID" value="MUZ76013.1"/>
    <property type="molecule type" value="Genomic_DNA"/>
</dbReference>
<feature type="domain" description="Methyltransferase" evidence="1">
    <location>
        <begin position="45"/>
        <end position="139"/>
    </location>
</feature>
<dbReference type="Gene3D" id="3.40.50.150">
    <property type="entry name" value="Vaccinia Virus protein VP39"/>
    <property type="match status" value="1"/>
</dbReference>
<sequence length="270" mass="29957">MSDQGKMSKMEEIWSKGDYRKLGLEHQIISERLVEHTVIRAGQKVLDIACGSGNTAIAVARRRAAVTGIDVSAALLTQAQTRADAEGVDGITWDRADATRGLPYEDDAFDCVLSTLGVSFFPDHEAIMNEMLRVTRPCGTIGITAWAEASMPSDFFHLSRDLGIVPEGKDVKPAYYFCRGDYMADLAGDRGSDIRFINGEFEACYASIDDYLDILGSTHGPTIARLSALAEDIKEDYRDNQRKILKRYNRATDGTFACLYNYVEIIMRKA</sequence>
<dbReference type="InterPro" id="IPR041698">
    <property type="entry name" value="Methyltransf_25"/>
</dbReference>
<gene>
    <name evidence="2" type="ORF">GOZ90_25515</name>
</gene>
<dbReference type="Pfam" id="PF13649">
    <property type="entry name" value="Methyltransf_25"/>
    <property type="match status" value="1"/>
</dbReference>
<keyword evidence="2" id="KW-0489">Methyltransferase</keyword>